<dbReference type="InterPro" id="IPR011009">
    <property type="entry name" value="Kinase-like_dom_sf"/>
</dbReference>
<comment type="caution">
    <text evidence="1">The sequence shown here is derived from an EMBL/GenBank/DDBJ whole genome shotgun (WGS) entry which is preliminary data.</text>
</comment>
<accession>A0A2M7TX73</accession>
<dbReference type="Proteomes" id="UP000228503">
    <property type="component" value="Unassembled WGS sequence"/>
</dbReference>
<protein>
    <recommendedName>
        <fullName evidence="3">Aminoglycoside phosphotransferase domain-containing protein</fullName>
    </recommendedName>
</protein>
<reference evidence="2" key="1">
    <citation type="submission" date="2017-09" db="EMBL/GenBank/DDBJ databases">
        <title>Depth-based differentiation of microbial function through sediment-hosted aquifers and enrichment of novel symbionts in the deep terrestrial subsurface.</title>
        <authorList>
            <person name="Probst A.J."/>
            <person name="Ladd B."/>
            <person name="Jarett J.K."/>
            <person name="Geller-Mcgrath D.E."/>
            <person name="Sieber C.M.K."/>
            <person name="Emerson J.B."/>
            <person name="Anantharaman K."/>
            <person name="Thomas B.C."/>
            <person name="Malmstrom R."/>
            <person name="Stieglmeier M."/>
            <person name="Klingl A."/>
            <person name="Woyke T."/>
            <person name="Ryan C.M."/>
            <person name="Banfield J.F."/>
        </authorList>
    </citation>
    <scope>NUCLEOTIDE SEQUENCE [LARGE SCALE GENOMIC DNA]</scope>
</reference>
<dbReference type="AlphaFoldDB" id="A0A2M7TX73"/>
<name>A0A2M7TX73_9BACT</name>
<sequence length="248" mass="28192">MQIEIPKTQFIGQLNESVVSRSGPRGLAMLTRHSFPNRHIFNSISDEYHDIGFTQMGGRVRRRTPEEQYSFMRYCAQEGLRVIPPFGINRSAIDLPFLGHAETLDIFMAHADVASAEKVAHDLLLDMSQAHQKGVVYGDRWSKNILVDPKYGPMHIDFDLEISGPVSADLDLAQMGYYILCGGKGKVISIIAQFLGRIESLDSLHNIETFLRGHARHFFERPTYGHVMEETETVIDSMFHIHEQLKYS</sequence>
<dbReference type="SUPFAM" id="SSF56112">
    <property type="entry name" value="Protein kinase-like (PK-like)"/>
    <property type="match status" value="1"/>
</dbReference>
<evidence type="ECO:0000313" key="2">
    <source>
        <dbReference type="Proteomes" id="UP000228503"/>
    </source>
</evidence>
<evidence type="ECO:0000313" key="1">
    <source>
        <dbReference type="EMBL" id="PIZ62363.1"/>
    </source>
</evidence>
<evidence type="ECO:0008006" key="3">
    <source>
        <dbReference type="Google" id="ProtNLM"/>
    </source>
</evidence>
<organism evidence="1 2">
    <name type="scientific">Candidatus Roizmanbacteria bacterium CG_4_10_14_0_2_um_filter_39_13</name>
    <dbReference type="NCBI Taxonomy" id="1974825"/>
    <lineage>
        <taxon>Bacteria</taxon>
        <taxon>Candidatus Roizmaniibacteriota</taxon>
    </lineage>
</organism>
<dbReference type="EMBL" id="PFOB01000057">
    <property type="protein sequence ID" value="PIZ62363.1"/>
    <property type="molecule type" value="Genomic_DNA"/>
</dbReference>
<proteinExistence type="predicted"/>
<gene>
    <name evidence="1" type="ORF">COY16_04470</name>
</gene>